<dbReference type="Pfam" id="PF05186">
    <property type="entry name" value="Dpy-30"/>
    <property type="match status" value="1"/>
</dbReference>
<protein>
    <recommendedName>
        <fullName evidence="7">Adenylate kinase</fullName>
    </recommendedName>
</protein>
<keyword evidence="2" id="KW-0547">Nucleotide-binding</keyword>
<dbReference type="GO" id="GO:0006139">
    <property type="term" value="P:nucleobase-containing compound metabolic process"/>
    <property type="evidence" value="ECO:0007669"/>
    <property type="project" value="InterPro"/>
</dbReference>
<dbReference type="Gene3D" id="3.40.50.300">
    <property type="entry name" value="P-loop containing nucleotide triphosphate hydrolases"/>
    <property type="match status" value="1"/>
</dbReference>
<dbReference type="EMBL" id="RRYP01017460">
    <property type="protein sequence ID" value="TNV74108.1"/>
    <property type="molecule type" value="Genomic_DNA"/>
</dbReference>
<comment type="caution">
    <text evidence="5">The sequence shown here is derived from an EMBL/GenBank/DDBJ whole genome shotgun (WGS) entry which is preliminary data.</text>
</comment>
<dbReference type="OrthoDB" id="10262413at2759"/>
<dbReference type="Proteomes" id="UP000785679">
    <property type="component" value="Unassembled WGS sequence"/>
</dbReference>
<proteinExistence type="predicted"/>
<evidence type="ECO:0000256" key="4">
    <source>
        <dbReference type="SAM" id="MobiDB-lite"/>
    </source>
</evidence>
<dbReference type="GO" id="GO:0005524">
    <property type="term" value="F:ATP binding"/>
    <property type="evidence" value="ECO:0007669"/>
    <property type="project" value="InterPro"/>
</dbReference>
<dbReference type="GO" id="GO:0019205">
    <property type="term" value="F:nucleobase-containing compound kinase activity"/>
    <property type="evidence" value="ECO:0007669"/>
    <property type="project" value="InterPro"/>
</dbReference>
<dbReference type="SUPFAM" id="SSF52540">
    <property type="entry name" value="P-loop containing nucleoside triphosphate hydrolases"/>
    <property type="match status" value="1"/>
</dbReference>
<dbReference type="InterPro" id="IPR047499">
    <property type="entry name" value="DD_AK7"/>
</dbReference>
<keyword evidence="3" id="KW-0418">Kinase</keyword>
<keyword evidence="1" id="KW-0808">Transferase</keyword>
<dbReference type="InterPro" id="IPR000850">
    <property type="entry name" value="Adenylat/UMP-CMP_kin"/>
</dbReference>
<feature type="compositionally biased region" description="Acidic residues" evidence="4">
    <location>
        <begin position="71"/>
        <end position="96"/>
    </location>
</feature>
<keyword evidence="6" id="KW-1185">Reference proteome</keyword>
<sequence>MERSAEFRRTILEADVIVYDLITNRYEEIDYVIKTLKTADLQQDKTLILLSTVMTWVNTPPKFQSASAEGGEGEVDPEAEGEGEAEVPEGEQEPPELDANGEPIVKKKPVFFKESDYHLRVPDERYQQMKTLETLAMSSVKTQPRLTVHVLCSGIRYGLGESRLYEILRSAWLQNPSSLSYTGKGDNLIPTIHIVDLARLTRRIVNASSPQAPPLEKALLKKQYIFAFDRTPRPTQKRLIEGISRGIGTGKVDNRGIEAYSHIPIEQKEFLLINLKMRASDAFKDGEPPEDAGDDIDDIAKKLRFPWHCEKGIVENIRMINEEFNDCRGLHPVKIFLTGPPASGKTYYAERLAAYYNIPRVHAKELAERAFGLARFEEGQGTELGEEIKAKVEEIRDALMAKIEEERSALPEEVQEKLAPVDRDSLPVRLPDELLFKILRIRLTENDCRNRGYILDGFPKTYKQAQEVFLYKPKKFDENGEEIPEDEPELEEGEEKSYDGFVVRQEIFPKSVIVLDTSDDTLLYKRIRDTKREQEIAGTHYTGPDMLRRLTAYRAANNSPTAEPSLRQFFIEQGVVLHEQGECTTVDGAQAIKSFKIYIERFEKPFNYMTYDNDEEREHVIVQRKVQIETQEKDKAALDREEIIEREVRRQKEQYTKHRLEQIKEYERDVLDAKSQPIRQYLMDNLVPILTDGLLEICKRTPGDPVDFLAEYLFRRSLDVPYPDPTNY</sequence>
<dbReference type="InterPro" id="IPR027417">
    <property type="entry name" value="P-loop_NTPase"/>
</dbReference>
<evidence type="ECO:0000256" key="1">
    <source>
        <dbReference type="ARBA" id="ARBA00022679"/>
    </source>
</evidence>
<evidence type="ECO:0000313" key="6">
    <source>
        <dbReference type="Proteomes" id="UP000785679"/>
    </source>
</evidence>
<evidence type="ECO:0000313" key="5">
    <source>
        <dbReference type="EMBL" id="TNV74108.1"/>
    </source>
</evidence>
<accession>A0A8J8NFI8</accession>
<dbReference type="CDD" id="cd22967">
    <property type="entry name" value="DD_AK7"/>
    <property type="match status" value="1"/>
</dbReference>
<feature type="region of interest" description="Disordered" evidence="4">
    <location>
        <begin position="62"/>
        <end position="102"/>
    </location>
</feature>
<dbReference type="PANTHER" id="PTHR23359">
    <property type="entry name" value="NUCLEOTIDE KINASE"/>
    <property type="match status" value="1"/>
</dbReference>
<reference evidence="5" key="1">
    <citation type="submission" date="2019-06" db="EMBL/GenBank/DDBJ databases">
        <authorList>
            <person name="Zheng W."/>
        </authorList>
    </citation>
    <scope>NUCLEOTIDE SEQUENCE</scope>
    <source>
        <strain evidence="5">QDHG01</strain>
    </source>
</reference>
<evidence type="ECO:0008006" key="7">
    <source>
        <dbReference type="Google" id="ProtNLM"/>
    </source>
</evidence>
<organism evidence="5 6">
    <name type="scientific">Halteria grandinella</name>
    <dbReference type="NCBI Taxonomy" id="5974"/>
    <lineage>
        <taxon>Eukaryota</taxon>
        <taxon>Sar</taxon>
        <taxon>Alveolata</taxon>
        <taxon>Ciliophora</taxon>
        <taxon>Intramacronucleata</taxon>
        <taxon>Spirotrichea</taxon>
        <taxon>Stichotrichia</taxon>
        <taxon>Sporadotrichida</taxon>
        <taxon>Halteriidae</taxon>
        <taxon>Halteria</taxon>
    </lineage>
</organism>
<dbReference type="Gene3D" id="1.20.890.10">
    <property type="entry name" value="cAMP-dependent protein kinase regulatory subunit, dimerization-anchoring domain"/>
    <property type="match status" value="1"/>
</dbReference>
<dbReference type="AlphaFoldDB" id="A0A8J8NFI8"/>
<name>A0A8J8NFI8_HALGN</name>
<gene>
    <name evidence="5" type="ORF">FGO68_gene485</name>
</gene>
<evidence type="ECO:0000256" key="3">
    <source>
        <dbReference type="ARBA" id="ARBA00022777"/>
    </source>
</evidence>
<dbReference type="InterPro" id="IPR007858">
    <property type="entry name" value="Dpy-30_motif"/>
</dbReference>
<evidence type="ECO:0000256" key="2">
    <source>
        <dbReference type="ARBA" id="ARBA00022741"/>
    </source>
</evidence>